<evidence type="ECO:0000256" key="3">
    <source>
        <dbReference type="ARBA" id="ARBA00022691"/>
    </source>
</evidence>
<dbReference type="SUPFAM" id="SSF53335">
    <property type="entry name" value="S-adenosyl-L-methionine-dependent methyltransferases"/>
    <property type="match status" value="1"/>
</dbReference>
<dbReference type="EMBL" id="PVWJ01000135">
    <property type="protein sequence ID" value="PSB01053.1"/>
    <property type="molecule type" value="Genomic_DNA"/>
</dbReference>
<protein>
    <submittedName>
        <fullName evidence="4">SAM-dependent methyltransferase</fullName>
    </submittedName>
</protein>
<sequence length="234" mass="26193">MNESEIQNLRDKVKELATESIDKSQPYSWFETLYQQAAKDPNKVPWAKLKPHPELSIWLGNQSVVQGEKSALVIGCGLGDDAEALQAFGYNVTAFDVSPTAIAWCLERFPNSQVNYQVADLFELPENWLSAFDLVYECRNIQALPIHVRNAEGIEVRSLAISVVTSLVKLGGKLLVITRTRPSDSLPEGPPWGLSSEELEEFVNLGLTKIGDRAFLDEREIPHTSRLFTRIPIL</sequence>
<dbReference type="GO" id="GO:0032259">
    <property type="term" value="P:methylation"/>
    <property type="evidence" value="ECO:0007669"/>
    <property type="project" value="UniProtKB-KW"/>
</dbReference>
<dbReference type="GO" id="GO:0008757">
    <property type="term" value="F:S-adenosylmethionine-dependent methyltransferase activity"/>
    <property type="evidence" value="ECO:0007669"/>
    <property type="project" value="InterPro"/>
</dbReference>
<evidence type="ECO:0000313" key="5">
    <source>
        <dbReference type="Proteomes" id="UP000238762"/>
    </source>
</evidence>
<organism evidence="4 5">
    <name type="scientific">Merismopedia glauca CCAP 1448/3</name>
    <dbReference type="NCBI Taxonomy" id="1296344"/>
    <lineage>
        <taxon>Bacteria</taxon>
        <taxon>Bacillati</taxon>
        <taxon>Cyanobacteriota</taxon>
        <taxon>Cyanophyceae</taxon>
        <taxon>Synechococcales</taxon>
        <taxon>Merismopediaceae</taxon>
        <taxon>Merismopedia</taxon>
    </lineage>
</organism>
<evidence type="ECO:0000256" key="2">
    <source>
        <dbReference type="ARBA" id="ARBA00022679"/>
    </source>
</evidence>
<accession>A0A2T1BYW1</accession>
<keyword evidence="2 4" id="KW-0808">Transferase</keyword>
<dbReference type="CDD" id="cd02440">
    <property type="entry name" value="AdoMet_MTases"/>
    <property type="match status" value="1"/>
</dbReference>
<dbReference type="OrthoDB" id="9804312at2"/>
<dbReference type="AlphaFoldDB" id="A0A2T1BYW1"/>
<dbReference type="InterPro" id="IPR008854">
    <property type="entry name" value="TPMT"/>
</dbReference>
<dbReference type="Gene3D" id="3.40.50.150">
    <property type="entry name" value="Vaccinia Virus protein VP39"/>
    <property type="match status" value="1"/>
</dbReference>
<dbReference type="InterPro" id="IPR029063">
    <property type="entry name" value="SAM-dependent_MTases_sf"/>
</dbReference>
<keyword evidence="3" id="KW-0949">S-adenosyl-L-methionine</keyword>
<keyword evidence="1 4" id="KW-0489">Methyltransferase</keyword>
<gene>
    <name evidence="4" type="ORF">C7B64_20350</name>
</gene>
<evidence type="ECO:0000256" key="1">
    <source>
        <dbReference type="ARBA" id="ARBA00022603"/>
    </source>
</evidence>
<dbReference type="Pfam" id="PF05724">
    <property type="entry name" value="TPMT"/>
    <property type="match status" value="1"/>
</dbReference>
<proteinExistence type="predicted"/>
<dbReference type="Proteomes" id="UP000238762">
    <property type="component" value="Unassembled WGS sequence"/>
</dbReference>
<reference evidence="4 5" key="2">
    <citation type="submission" date="2018-03" db="EMBL/GenBank/DDBJ databases">
        <title>The ancient ancestry and fast evolution of plastids.</title>
        <authorList>
            <person name="Moore K.R."/>
            <person name="Magnabosco C."/>
            <person name="Momper L."/>
            <person name="Gold D.A."/>
            <person name="Bosak T."/>
            <person name="Fournier G.P."/>
        </authorList>
    </citation>
    <scope>NUCLEOTIDE SEQUENCE [LARGE SCALE GENOMIC DNA]</scope>
    <source>
        <strain evidence="4 5">CCAP 1448/3</strain>
    </source>
</reference>
<reference evidence="4 5" key="1">
    <citation type="submission" date="2018-02" db="EMBL/GenBank/DDBJ databases">
        <authorList>
            <person name="Cohen D.B."/>
            <person name="Kent A.D."/>
        </authorList>
    </citation>
    <scope>NUCLEOTIDE SEQUENCE [LARGE SCALE GENOMIC DNA]</scope>
    <source>
        <strain evidence="4 5">CCAP 1448/3</strain>
    </source>
</reference>
<name>A0A2T1BYW1_9CYAN</name>
<comment type="caution">
    <text evidence="4">The sequence shown here is derived from an EMBL/GenBank/DDBJ whole genome shotgun (WGS) entry which is preliminary data.</text>
</comment>
<evidence type="ECO:0000313" key="4">
    <source>
        <dbReference type="EMBL" id="PSB01053.1"/>
    </source>
</evidence>
<keyword evidence="5" id="KW-1185">Reference proteome</keyword>
<dbReference type="RefSeq" id="WP_106290802.1">
    <property type="nucleotide sequence ID" value="NZ_CAWNTC010000169.1"/>
</dbReference>